<dbReference type="Proteomes" id="UP001652582">
    <property type="component" value="Chromosome 15"/>
</dbReference>
<name>A0ABM3LS46_BICAN</name>
<sequence length="180" mass="19165">MAPGTRPSPLREAARRRSRRVAARAHPRRVYRRPPSPARQPPERRAAPRCAYFGREEAPGRVGRVARALAAVLWWWCVALLRLVALCAPPPGPSGVGAPPPPSPARAAEDAPSAPASAACAGAPSNSTEPPPPPPPAPPAPLDHSGQYRSRSLSPTRRFPADVTVLAHHFSLANLLHSFL</sequence>
<reference evidence="3" key="1">
    <citation type="submission" date="2025-08" db="UniProtKB">
        <authorList>
            <consortium name="RefSeq"/>
        </authorList>
    </citation>
    <scope>IDENTIFICATION</scope>
</reference>
<evidence type="ECO:0000256" key="1">
    <source>
        <dbReference type="SAM" id="MobiDB-lite"/>
    </source>
</evidence>
<keyword evidence="2" id="KW-1185">Reference proteome</keyword>
<feature type="compositionally biased region" description="Basic residues" evidence="1">
    <location>
        <begin position="14"/>
        <end position="32"/>
    </location>
</feature>
<dbReference type="GeneID" id="128198819"/>
<evidence type="ECO:0000313" key="2">
    <source>
        <dbReference type="Proteomes" id="UP001652582"/>
    </source>
</evidence>
<feature type="compositionally biased region" description="Pro residues" evidence="1">
    <location>
        <begin position="129"/>
        <end position="141"/>
    </location>
</feature>
<evidence type="ECO:0000313" key="3">
    <source>
        <dbReference type="RefSeq" id="XP_052741890.1"/>
    </source>
</evidence>
<feature type="region of interest" description="Disordered" evidence="1">
    <location>
        <begin position="91"/>
        <end position="155"/>
    </location>
</feature>
<feature type="compositionally biased region" description="Pro residues" evidence="1">
    <location>
        <begin position="91"/>
        <end position="104"/>
    </location>
</feature>
<feature type="compositionally biased region" description="Low complexity" evidence="1">
    <location>
        <begin position="110"/>
        <end position="125"/>
    </location>
</feature>
<proteinExistence type="predicted"/>
<feature type="region of interest" description="Disordered" evidence="1">
    <location>
        <begin position="1"/>
        <end position="47"/>
    </location>
</feature>
<gene>
    <name evidence="3" type="primary">LOC128198819</name>
</gene>
<organism evidence="2 3">
    <name type="scientific">Bicyclus anynana</name>
    <name type="common">Squinting bush brown butterfly</name>
    <dbReference type="NCBI Taxonomy" id="110368"/>
    <lineage>
        <taxon>Eukaryota</taxon>
        <taxon>Metazoa</taxon>
        <taxon>Ecdysozoa</taxon>
        <taxon>Arthropoda</taxon>
        <taxon>Hexapoda</taxon>
        <taxon>Insecta</taxon>
        <taxon>Pterygota</taxon>
        <taxon>Neoptera</taxon>
        <taxon>Endopterygota</taxon>
        <taxon>Lepidoptera</taxon>
        <taxon>Glossata</taxon>
        <taxon>Ditrysia</taxon>
        <taxon>Papilionoidea</taxon>
        <taxon>Nymphalidae</taxon>
        <taxon>Satyrinae</taxon>
        <taxon>Satyrini</taxon>
        <taxon>Mycalesina</taxon>
        <taxon>Bicyclus</taxon>
    </lineage>
</organism>
<accession>A0ABM3LS46</accession>
<protein>
    <submittedName>
        <fullName evidence="3">Uncharacterized protein LOC128198819</fullName>
    </submittedName>
</protein>
<dbReference type="RefSeq" id="XP_052741890.1">
    <property type="nucleotide sequence ID" value="XM_052885930.1"/>
</dbReference>